<dbReference type="Proteomes" id="UP001060085">
    <property type="component" value="Linkage Group LG06"/>
</dbReference>
<evidence type="ECO:0000313" key="2">
    <source>
        <dbReference type="Proteomes" id="UP001060085"/>
    </source>
</evidence>
<organism evidence="1 2">
    <name type="scientific">Catharanthus roseus</name>
    <name type="common">Madagascar periwinkle</name>
    <name type="synonym">Vinca rosea</name>
    <dbReference type="NCBI Taxonomy" id="4058"/>
    <lineage>
        <taxon>Eukaryota</taxon>
        <taxon>Viridiplantae</taxon>
        <taxon>Streptophyta</taxon>
        <taxon>Embryophyta</taxon>
        <taxon>Tracheophyta</taxon>
        <taxon>Spermatophyta</taxon>
        <taxon>Magnoliopsida</taxon>
        <taxon>eudicotyledons</taxon>
        <taxon>Gunneridae</taxon>
        <taxon>Pentapetalae</taxon>
        <taxon>asterids</taxon>
        <taxon>lamiids</taxon>
        <taxon>Gentianales</taxon>
        <taxon>Apocynaceae</taxon>
        <taxon>Rauvolfioideae</taxon>
        <taxon>Vinceae</taxon>
        <taxon>Catharanthinae</taxon>
        <taxon>Catharanthus</taxon>
    </lineage>
</organism>
<name>A0ACC0AB88_CATRO</name>
<accession>A0ACC0AB88</accession>
<keyword evidence="2" id="KW-1185">Reference proteome</keyword>
<proteinExistence type="predicted"/>
<dbReference type="EMBL" id="CM044706">
    <property type="protein sequence ID" value="KAI5657242.1"/>
    <property type="molecule type" value="Genomic_DNA"/>
</dbReference>
<gene>
    <name evidence="1" type="ORF">M9H77_26035</name>
</gene>
<reference evidence="2" key="1">
    <citation type="journal article" date="2023" name="Nat. Plants">
        <title>Single-cell RNA sequencing provides a high-resolution roadmap for understanding the multicellular compartmentation of specialized metabolism.</title>
        <authorList>
            <person name="Sun S."/>
            <person name="Shen X."/>
            <person name="Li Y."/>
            <person name="Li Y."/>
            <person name="Wang S."/>
            <person name="Li R."/>
            <person name="Zhang H."/>
            <person name="Shen G."/>
            <person name="Guo B."/>
            <person name="Wei J."/>
            <person name="Xu J."/>
            <person name="St-Pierre B."/>
            <person name="Chen S."/>
            <person name="Sun C."/>
        </authorList>
    </citation>
    <scope>NUCLEOTIDE SEQUENCE [LARGE SCALE GENOMIC DNA]</scope>
</reference>
<protein>
    <submittedName>
        <fullName evidence="1">Uncharacterized protein</fullName>
    </submittedName>
</protein>
<comment type="caution">
    <text evidence="1">The sequence shown here is derived from an EMBL/GenBank/DDBJ whole genome shotgun (WGS) entry which is preliminary data.</text>
</comment>
<evidence type="ECO:0000313" key="1">
    <source>
        <dbReference type="EMBL" id="KAI5657242.1"/>
    </source>
</evidence>
<sequence>MGRRRRRRRRRRNEERKNQKSQALEPKTTQKFKRAEEAIQNCSDLKTENPYLDIVLSLEHTGGLKPEDFVGTLAVSSISPFPPTLSHLSIVPYERPITSSSRVSRWKNKNQTLSNYWNRKKLATLSNHFKPIPFVREKTENIADFQSLLTRLGLWSLLHLDFDQNIRIDLLKQLISFYSPKKPVHRRTHVNGYPIMLTRAAMGHALALPTKRLKFSGNDASGTDLFMGSEESSLFLDELVCSWLVLQDGDHELPGEVMKVRNLIRERRPDEVDWAGLVWIMVRNEIMKRDKLLLLKNQRPQLFQDHAWDMGLLFLDSGAAVSNEEPMGKRLCHLEEPEMVNRGTGLFNEDSEKERSLDVEESAREQTMETNFKKCCKSTNSSLKVGTEGSTFDGEKLQDPQTIVTPSVGNATHEVQYNNAVELRLLCDKIEESDNQQGVSDYMEAENGENHASSSANDMLAKEDIDEDGMHILNKQETVIEQRDLVLNPEEGEMSLGLSVLAVDQKVIDGEICFPDQESAILKEELNGELRLLHDEDENNLSEAVLKEDSFGNISGESHDSLGKRNVHLTIGLGCNKMECHQGELTDREYSSGGDMLINEECNDEGLKIKCSSGFTMSEMHILNRLEHELEQMDLVSSQEKGEKEFSLDASVQDCKIISENACILDEQYAVKMKDGNGGLRLLSSENENKPSKVFLESEIHSETEDGRGEMKLLHGEDERKLSEGLVKEEIYDRRAHELLDSQEKEDDYECKQMDYHQTQLNCSQEDKYGEVLESGSANDILMDEDSNEERRKVECSSDLRMCAVHTLSRQETDSQQMDLVLRQDKDEQCATERENENRESRLLDELSGGLVGDKLLVRIASESIDSREKKVGDGLISTEHHIKMEEDYRESTLVHGNYESEFSEGLVTEEPGHAKTGKLRDNQNEFIDLCKIKEVEFSAEMSCRDSENRKSAEMAMEEEKPEVQGIHDSLTEGEEIVKPEASVLNESIGAEMDLQNKNAIKTELFAEPFASERGIYMNLADSCTDTWLKSEIDRLNDSQFECLNETHKFRGVNSAAYESFDIDSCFEQMELWMSRLKCATYQRAQLDNDVNGVLLKELEEKKRIIEQYEKTRLQEHYMHLKDMHRYGREIYLTRCVLDEYRTALNEVQKSFDQYRQRVQLPEEPLYVDHPDGGGKVVLASELDNSALKQ</sequence>